<dbReference type="STRING" id="4536.A0A0E0IW49"/>
<proteinExistence type="predicted"/>
<dbReference type="Gramene" id="ONIVA10G20240.1">
    <property type="protein sequence ID" value="ONIVA10G20240.1"/>
    <property type="gene ID" value="ONIVA10G20240"/>
</dbReference>
<dbReference type="eggNOG" id="KOG4197">
    <property type="taxonomic scope" value="Eukaryota"/>
</dbReference>
<evidence type="ECO:0000313" key="2">
    <source>
        <dbReference type="Proteomes" id="UP000006591"/>
    </source>
</evidence>
<dbReference type="EnsemblPlants" id="ONIVA10G20240.1">
    <property type="protein sequence ID" value="ONIVA10G20240.1"/>
    <property type="gene ID" value="ONIVA10G20240"/>
</dbReference>
<dbReference type="HOGENOM" id="CLU_861611_0_0_1"/>
<dbReference type="AlphaFoldDB" id="A0A0E0IW49"/>
<dbReference type="GO" id="GO:0009451">
    <property type="term" value="P:RNA modification"/>
    <property type="evidence" value="ECO:0007669"/>
    <property type="project" value="InterPro"/>
</dbReference>
<protein>
    <submittedName>
        <fullName evidence="1">Uncharacterized protein</fullName>
    </submittedName>
</protein>
<dbReference type="OMA" id="WHNICTS"/>
<name>A0A0E0IW49_ORYNI</name>
<dbReference type="InterPro" id="IPR046960">
    <property type="entry name" value="PPR_At4g14850-like_plant"/>
</dbReference>
<dbReference type="PANTHER" id="PTHR47926">
    <property type="entry name" value="PENTATRICOPEPTIDE REPEAT-CONTAINING PROTEIN"/>
    <property type="match status" value="1"/>
</dbReference>
<dbReference type="InterPro" id="IPR011990">
    <property type="entry name" value="TPR-like_helical_dom_sf"/>
</dbReference>
<dbReference type="GO" id="GO:0003723">
    <property type="term" value="F:RNA binding"/>
    <property type="evidence" value="ECO:0007669"/>
    <property type="project" value="InterPro"/>
</dbReference>
<reference evidence="1" key="2">
    <citation type="submission" date="2018-04" db="EMBL/GenBank/DDBJ databases">
        <title>OnivRS2 (Oryza nivara Reference Sequence Version 2).</title>
        <authorList>
            <person name="Zhang J."/>
            <person name="Kudrna D."/>
            <person name="Lee S."/>
            <person name="Talag J."/>
            <person name="Rajasekar S."/>
            <person name="Welchert J."/>
            <person name="Hsing Y.-I."/>
            <person name="Wing R.A."/>
        </authorList>
    </citation>
    <scope>NUCLEOTIDE SEQUENCE [LARGE SCALE GENOMIC DNA]</scope>
</reference>
<keyword evidence="2" id="KW-1185">Reference proteome</keyword>
<accession>A0A0E0IW49</accession>
<reference evidence="1" key="1">
    <citation type="submission" date="2015-04" db="UniProtKB">
        <authorList>
            <consortium name="EnsemblPlants"/>
        </authorList>
    </citation>
    <scope>IDENTIFICATION</scope>
    <source>
        <strain evidence="1">SL10</strain>
    </source>
</reference>
<dbReference type="PANTHER" id="PTHR47926:SF452">
    <property type="entry name" value="PENTATRICOPEPTIDE REPEAT-CONTAINING PROTEIN"/>
    <property type="match status" value="1"/>
</dbReference>
<evidence type="ECO:0000313" key="1">
    <source>
        <dbReference type="EnsemblPlants" id="ONIVA10G20240.1"/>
    </source>
</evidence>
<dbReference type="Proteomes" id="UP000006591">
    <property type="component" value="Chromosome 10"/>
</dbReference>
<dbReference type="Gene3D" id="1.25.40.10">
    <property type="entry name" value="Tetratricopeptide repeat domain"/>
    <property type="match status" value="1"/>
</dbReference>
<sequence>MLRGLGRALEARRIAGVREEPRLREQDSATWIGRRCGGNVIVDSALVDMYLKCSSPEDARRAPYGPPSSPGTASTGVAEALALFDQMTRVDGLRPNDVTFLAVLLACVHAWLVDQGLRHFSSMSSDYGLTLRSEHYTAAVDMLARVGRLRDAYEPAGLPGALGGPGRAARRWQEARRRESGRARRAALLPAAAGERRQVCRPGEHIYMPRARCSVASAHDAMRSLGIMKDPAWSACTALAAAVTEQSVPPVEMWTVTQFEGLANLSNGGALVMQTSAGGRYSLLVHHSHSVEELREFGLTDDMIEDQKFTRTLSSSVLLNRRK</sequence>
<organism evidence="1">
    <name type="scientific">Oryza nivara</name>
    <name type="common">Indian wild rice</name>
    <name type="synonym">Oryza sativa f. spontanea</name>
    <dbReference type="NCBI Taxonomy" id="4536"/>
    <lineage>
        <taxon>Eukaryota</taxon>
        <taxon>Viridiplantae</taxon>
        <taxon>Streptophyta</taxon>
        <taxon>Embryophyta</taxon>
        <taxon>Tracheophyta</taxon>
        <taxon>Spermatophyta</taxon>
        <taxon>Magnoliopsida</taxon>
        <taxon>Liliopsida</taxon>
        <taxon>Poales</taxon>
        <taxon>Poaceae</taxon>
        <taxon>BOP clade</taxon>
        <taxon>Oryzoideae</taxon>
        <taxon>Oryzeae</taxon>
        <taxon>Oryzinae</taxon>
        <taxon>Oryza</taxon>
    </lineage>
</organism>